<feature type="domain" description="DUF1648" evidence="2">
    <location>
        <begin position="62"/>
        <end position="105"/>
    </location>
</feature>
<dbReference type="AlphaFoldDB" id="A0A0W8IC30"/>
<keyword evidence="1" id="KW-1133">Transmembrane helix</keyword>
<keyword evidence="1" id="KW-0472">Membrane</keyword>
<comment type="caution">
    <text evidence="3">The sequence shown here is derived from an EMBL/GenBank/DDBJ whole genome shotgun (WGS) entry which is preliminary data.</text>
</comment>
<evidence type="ECO:0000313" key="3">
    <source>
        <dbReference type="EMBL" id="KUG57496.1"/>
    </source>
</evidence>
<dbReference type="EMBL" id="LQBM01000005">
    <property type="protein sequence ID" value="KUG57496.1"/>
    <property type="molecule type" value="Genomic_DNA"/>
</dbReference>
<dbReference type="STRING" id="317018.AVL63_12660"/>
<proteinExistence type="predicted"/>
<feature type="transmembrane region" description="Helical" evidence="1">
    <location>
        <begin position="98"/>
        <end position="118"/>
    </location>
</feature>
<evidence type="ECO:0000313" key="4">
    <source>
        <dbReference type="Proteomes" id="UP000054023"/>
    </source>
</evidence>
<sequence>MGKTSTSTEPVSSYAEAMREGVPFRHPDGALEYPTMRSRPQAEFTLGPMYRLLLTGSLVVAACYSLWMLARIPSMPEQVPMHFASDGSFNRYGSPWEMAGLAAVMSVMIAGCAVLTRYPRVFNFGATRVTGRNIQAHYKNGVQMMVWLVLSLTVLQIVMFGAIAGDWSMTPAVWFAMALILGSMGFFIVRMLRIR</sequence>
<organism evidence="3 4">
    <name type="scientific">Nesterenkonia jeotgali</name>
    <dbReference type="NCBI Taxonomy" id="317018"/>
    <lineage>
        <taxon>Bacteria</taxon>
        <taxon>Bacillati</taxon>
        <taxon>Actinomycetota</taxon>
        <taxon>Actinomycetes</taxon>
        <taxon>Micrococcales</taxon>
        <taxon>Micrococcaceae</taxon>
        <taxon>Nesterenkonia</taxon>
    </lineage>
</organism>
<dbReference type="RefSeq" id="WP_058889515.1">
    <property type="nucleotide sequence ID" value="NZ_LQBM01000005.1"/>
</dbReference>
<accession>A0A0W8IC30</accession>
<feature type="transmembrane region" description="Helical" evidence="1">
    <location>
        <begin position="171"/>
        <end position="192"/>
    </location>
</feature>
<evidence type="ECO:0000259" key="2">
    <source>
        <dbReference type="Pfam" id="PF07853"/>
    </source>
</evidence>
<feature type="transmembrane region" description="Helical" evidence="1">
    <location>
        <begin position="145"/>
        <end position="165"/>
    </location>
</feature>
<feature type="transmembrane region" description="Helical" evidence="1">
    <location>
        <begin position="49"/>
        <end position="70"/>
    </location>
</feature>
<protein>
    <recommendedName>
        <fullName evidence="2">DUF1648 domain-containing protein</fullName>
    </recommendedName>
</protein>
<dbReference type="Pfam" id="PF07853">
    <property type="entry name" value="DUF1648"/>
    <property type="match status" value="1"/>
</dbReference>
<keyword evidence="1" id="KW-0812">Transmembrane</keyword>
<evidence type="ECO:0000256" key="1">
    <source>
        <dbReference type="SAM" id="Phobius"/>
    </source>
</evidence>
<name>A0A0W8IC30_9MICC</name>
<gene>
    <name evidence="3" type="ORF">AVL63_12660</name>
</gene>
<dbReference type="InterPro" id="IPR012867">
    <property type="entry name" value="DUF1648"/>
</dbReference>
<keyword evidence="4" id="KW-1185">Reference proteome</keyword>
<dbReference type="Proteomes" id="UP000054023">
    <property type="component" value="Unassembled WGS sequence"/>
</dbReference>
<reference evidence="4" key="1">
    <citation type="submission" date="2015-12" db="EMBL/GenBank/DDBJ databases">
        <authorList>
            <person name="Nair G.R."/>
            <person name="Kaur G."/>
            <person name="Mayilraj S."/>
        </authorList>
    </citation>
    <scope>NUCLEOTIDE SEQUENCE [LARGE SCALE GENOMIC DNA]</scope>
    <source>
        <strain evidence="4">CD08_7</strain>
    </source>
</reference>